<feature type="compositionally biased region" description="Pro residues" evidence="1">
    <location>
        <begin position="45"/>
        <end position="60"/>
    </location>
</feature>
<evidence type="ECO:0000313" key="3">
    <source>
        <dbReference type="Proteomes" id="UP000807306"/>
    </source>
</evidence>
<accession>A0A9P6JRK5</accession>
<feature type="compositionally biased region" description="Pro residues" evidence="1">
    <location>
        <begin position="68"/>
        <end position="96"/>
    </location>
</feature>
<feature type="compositionally biased region" description="Polar residues" evidence="1">
    <location>
        <begin position="111"/>
        <end position="151"/>
    </location>
</feature>
<dbReference type="Proteomes" id="UP000807306">
    <property type="component" value="Unassembled WGS sequence"/>
</dbReference>
<protein>
    <submittedName>
        <fullName evidence="2">Uncharacterized protein</fullName>
    </submittedName>
</protein>
<name>A0A9P6JRK5_9AGAR</name>
<comment type="caution">
    <text evidence="2">The sequence shown here is derived from an EMBL/GenBank/DDBJ whole genome shotgun (WGS) entry which is preliminary data.</text>
</comment>
<organism evidence="2 3">
    <name type="scientific">Crepidotus variabilis</name>
    <dbReference type="NCBI Taxonomy" id="179855"/>
    <lineage>
        <taxon>Eukaryota</taxon>
        <taxon>Fungi</taxon>
        <taxon>Dikarya</taxon>
        <taxon>Basidiomycota</taxon>
        <taxon>Agaricomycotina</taxon>
        <taxon>Agaricomycetes</taxon>
        <taxon>Agaricomycetidae</taxon>
        <taxon>Agaricales</taxon>
        <taxon>Agaricineae</taxon>
        <taxon>Crepidotaceae</taxon>
        <taxon>Crepidotus</taxon>
    </lineage>
</organism>
<dbReference type="AlphaFoldDB" id="A0A9P6JRK5"/>
<keyword evidence="3" id="KW-1185">Reference proteome</keyword>
<sequence>MPRDRRFSFAEICHREDAKPHERSRNCRCHSSVAQPSWRSQYAWPPQPQPPTPSPPPIRLPPLSSLLRPPPSSLLLPPPSSPPLPPLRLRPPPPLIIPKHPTSEKRRKVNTGASTTEVLASFTTSQGHTLHNNASASSSNGPWTSTSQEPPSMTVFIGIPQTKKADTGKPEGEPAEAKPVQFKPVQILERTQELEERIKFGDWVDMMKDAKDTERRKAGGLLPGDDPFKVTVVDNSDSLPSSGPITLRWFTG</sequence>
<proteinExistence type="predicted"/>
<dbReference type="EMBL" id="MU157842">
    <property type="protein sequence ID" value="KAF9529998.1"/>
    <property type="molecule type" value="Genomic_DNA"/>
</dbReference>
<evidence type="ECO:0000313" key="2">
    <source>
        <dbReference type="EMBL" id="KAF9529998.1"/>
    </source>
</evidence>
<evidence type="ECO:0000256" key="1">
    <source>
        <dbReference type="SAM" id="MobiDB-lite"/>
    </source>
</evidence>
<gene>
    <name evidence="2" type="ORF">CPB83DRAFT_851405</name>
</gene>
<reference evidence="2" key="1">
    <citation type="submission" date="2020-11" db="EMBL/GenBank/DDBJ databases">
        <authorList>
            <consortium name="DOE Joint Genome Institute"/>
            <person name="Ahrendt S."/>
            <person name="Riley R."/>
            <person name="Andreopoulos W."/>
            <person name="Labutti K."/>
            <person name="Pangilinan J."/>
            <person name="Ruiz-Duenas F.J."/>
            <person name="Barrasa J.M."/>
            <person name="Sanchez-Garcia M."/>
            <person name="Camarero S."/>
            <person name="Miyauchi S."/>
            <person name="Serrano A."/>
            <person name="Linde D."/>
            <person name="Babiker R."/>
            <person name="Drula E."/>
            <person name="Ayuso-Fernandez I."/>
            <person name="Pacheco R."/>
            <person name="Padilla G."/>
            <person name="Ferreira P."/>
            <person name="Barriuso J."/>
            <person name="Kellner H."/>
            <person name="Castanera R."/>
            <person name="Alfaro M."/>
            <person name="Ramirez L."/>
            <person name="Pisabarro A.G."/>
            <person name="Kuo A."/>
            <person name="Tritt A."/>
            <person name="Lipzen A."/>
            <person name="He G."/>
            <person name="Yan M."/>
            <person name="Ng V."/>
            <person name="Cullen D."/>
            <person name="Martin F."/>
            <person name="Rosso M.-N."/>
            <person name="Henrissat B."/>
            <person name="Hibbett D."/>
            <person name="Martinez A.T."/>
            <person name="Grigoriev I.V."/>
        </authorList>
    </citation>
    <scope>NUCLEOTIDE SEQUENCE</scope>
    <source>
        <strain evidence="2">CBS 506.95</strain>
    </source>
</reference>
<feature type="region of interest" description="Disordered" evidence="1">
    <location>
        <begin position="38"/>
        <end position="183"/>
    </location>
</feature>
<feature type="compositionally biased region" description="Basic and acidic residues" evidence="1">
    <location>
        <begin position="163"/>
        <end position="176"/>
    </location>
</feature>